<feature type="transmembrane region" description="Helical" evidence="5">
    <location>
        <begin position="86"/>
        <end position="110"/>
    </location>
</feature>
<dbReference type="EMBL" id="KV454208">
    <property type="protein sequence ID" value="ODQ62265.1"/>
    <property type="molecule type" value="Genomic_DNA"/>
</dbReference>
<dbReference type="GO" id="GO:0012505">
    <property type="term" value="C:endomembrane system"/>
    <property type="evidence" value="ECO:0007669"/>
    <property type="project" value="UniProtKB-SubCell"/>
</dbReference>
<dbReference type="PANTHER" id="PTHR10989">
    <property type="entry name" value="ANDROGEN-INDUCED PROTEIN 1-RELATED"/>
    <property type="match status" value="1"/>
</dbReference>
<name>A0A1E3PA23_WICAA</name>
<comment type="subcellular location">
    <subcellularLocation>
        <location evidence="1">Endomembrane system</location>
        <topology evidence="1">Multi-pass membrane protein</topology>
    </subcellularLocation>
</comment>
<keyword evidence="3 5" id="KW-1133">Transmembrane helix</keyword>
<evidence type="ECO:0000256" key="5">
    <source>
        <dbReference type="SAM" id="Phobius"/>
    </source>
</evidence>
<evidence type="ECO:0000256" key="3">
    <source>
        <dbReference type="ARBA" id="ARBA00022989"/>
    </source>
</evidence>
<reference evidence="6 7" key="1">
    <citation type="journal article" date="2016" name="Proc. Natl. Acad. Sci. U.S.A.">
        <title>Comparative genomics of biotechnologically important yeasts.</title>
        <authorList>
            <person name="Riley R."/>
            <person name="Haridas S."/>
            <person name="Wolfe K.H."/>
            <person name="Lopes M.R."/>
            <person name="Hittinger C.T."/>
            <person name="Goeker M."/>
            <person name="Salamov A.A."/>
            <person name="Wisecaver J.H."/>
            <person name="Long T.M."/>
            <person name="Calvey C.H."/>
            <person name="Aerts A.L."/>
            <person name="Barry K.W."/>
            <person name="Choi C."/>
            <person name="Clum A."/>
            <person name="Coughlan A.Y."/>
            <person name="Deshpande S."/>
            <person name="Douglass A.P."/>
            <person name="Hanson S.J."/>
            <person name="Klenk H.-P."/>
            <person name="LaButti K.M."/>
            <person name="Lapidus A."/>
            <person name="Lindquist E.A."/>
            <person name="Lipzen A.M."/>
            <person name="Meier-Kolthoff J.P."/>
            <person name="Ohm R.A."/>
            <person name="Otillar R.P."/>
            <person name="Pangilinan J.L."/>
            <person name="Peng Y."/>
            <person name="Rokas A."/>
            <person name="Rosa C.A."/>
            <person name="Scheuner C."/>
            <person name="Sibirny A.A."/>
            <person name="Slot J.C."/>
            <person name="Stielow J.B."/>
            <person name="Sun H."/>
            <person name="Kurtzman C.P."/>
            <person name="Blackwell M."/>
            <person name="Grigoriev I.V."/>
            <person name="Jeffries T.W."/>
        </authorList>
    </citation>
    <scope>NUCLEOTIDE SEQUENCE [LARGE SCALE GENOMIC DNA]</scope>
    <source>
        <strain evidence="7">ATCC 58044 / CBS 1984 / NCYC 433 / NRRL Y-366-8</strain>
    </source>
</reference>
<keyword evidence="4 5" id="KW-0472">Membrane</keyword>
<accession>A0A1E3PA23</accession>
<dbReference type="RefSeq" id="XP_019041472.1">
    <property type="nucleotide sequence ID" value="XM_019185367.1"/>
</dbReference>
<dbReference type="AlphaFoldDB" id="A0A1E3PA23"/>
<evidence type="ECO:0000313" key="6">
    <source>
        <dbReference type="EMBL" id="ODQ62265.1"/>
    </source>
</evidence>
<feature type="transmembrane region" description="Helical" evidence="5">
    <location>
        <begin position="20"/>
        <end position="41"/>
    </location>
</feature>
<evidence type="ECO:0000256" key="2">
    <source>
        <dbReference type="ARBA" id="ARBA00022692"/>
    </source>
</evidence>
<evidence type="ECO:0000313" key="7">
    <source>
        <dbReference type="Proteomes" id="UP000094112"/>
    </source>
</evidence>
<dbReference type="PROSITE" id="PS51257">
    <property type="entry name" value="PROKAR_LIPOPROTEIN"/>
    <property type="match status" value="1"/>
</dbReference>
<protein>
    <recommendedName>
        <fullName evidence="8">FAR-17a/AIG1-like protein</fullName>
    </recommendedName>
</protein>
<keyword evidence="2 5" id="KW-0812">Transmembrane</keyword>
<dbReference type="GO" id="GO:0016020">
    <property type="term" value="C:membrane"/>
    <property type="evidence" value="ECO:0007669"/>
    <property type="project" value="InterPro"/>
</dbReference>
<dbReference type="OrthoDB" id="1898221at2759"/>
<sequence>MDITVRSTKLYRWDSSVYFLFNLLGLVVTVTACTAIFKVILPNELASAGHIQFLTNLSLLFTIFTILSNILTILVPSSLVNYVNIYMNAISIILETLVALIYWSLRIFFIHLIVPKGVTKENFIPVHTDVAVHLFPITFLSLDYYFIKYQNFNIPTINVLLIVTALTSAYWFLLEYLIVPPASYPYPFLNVATQERLVIFAFVALAGFVFYHAFNSLHKPIRSLIYKAEGKAKSA</sequence>
<dbReference type="Proteomes" id="UP000094112">
    <property type="component" value="Unassembled WGS sequence"/>
</dbReference>
<proteinExistence type="predicted"/>
<dbReference type="PANTHER" id="PTHR10989:SF16">
    <property type="entry name" value="AT02829P-RELATED"/>
    <property type="match status" value="1"/>
</dbReference>
<feature type="transmembrane region" description="Helical" evidence="5">
    <location>
        <begin position="159"/>
        <end position="178"/>
    </location>
</feature>
<evidence type="ECO:0008006" key="8">
    <source>
        <dbReference type="Google" id="ProtNLM"/>
    </source>
</evidence>
<keyword evidence="7" id="KW-1185">Reference proteome</keyword>
<dbReference type="Pfam" id="PF04750">
    <property type="entry name" value="Far-17a_AIG1"/>
    <property type="match status" value="1"/>
</dbReference>
<dbReference type="GeneID" id="30202613"/>
<feature type="transmembrane region" description="Helical" evidence="5">
    <location>
        <begin position="198"/>
        <end position="217"/>
    </location>
</feature>
<gene>
    <name evidence="6" type="ORF">WICANDRAFT_82343</name>
</gene>
<feature type="transmembrane region" description="Helical" evidence="5">
    <location>
        <begin position="130"/>
        <end position="147"/>
    </location>
</feature>
<dbReference type="InterPro" id="IPR006838">
    <property type="entry name" value="ADTRP_AIG1"/>
</dbReference>
<feature type="transmembrane region" description="Helical" evidence="5">
    <location>
        <begin position="53"/>
        <end position="74"/>
    </location>
</feature>
<evidence type="ECO:0000256" key="1">
    <source>
        <dbReference type="ARBA" id="ARBA00004127"/>
    </source>
</evidence>
<evidence type="ECO:0000256" key="4">
    <source>
        <dbReference type="ARBA" id="ARBA00023136"/>
    </source>
</evidence>
<organism evidence="6 7">
    <name type="scientific">Wickerhamomyces anomalus (strain ATCC 58044 / CBS 1984 / NCYC 433 / NRRL Y-366-8)</name>
    <name type="common">Yeast</name>
    <name type="synonym">Hansenula anomala</name>
    <dbReference type="NCBI Taxonomy" id="683960"/>
    <lineage>
        <taxon>Eukaryota</taxon>
        <taxon>Fungi</taxon>
        <taxon>Dikarya</taxon>
        <taxon>Ascomycota</taxon>
        <taxon>Saccharomycotina</taxon>
        <taxon>Saccharomycetes</taxon>
        <taxon>Phaffomycetales</taxon>
        <taxon>Wickerhamomycetaceae</taxon>
        <taxon>Wickerhamomyces</taxon>
    </lineage>
</organism>